<dbReference type="PANTHER" id="PTHR33048:SF42">
    <property type="entry name" value="INTEGRAL MEMBRANE PROTEIN"/>
    <property type="match status" value="1"/>
</dbReference>
<comment type="caution">
    <text evidence="9">The sequence shown here is derived from an EMBL/GenBank/DDBJ whole genome shotgun (WGS) entry which is preliminary data.</text>
</comment>
<dbReference type="InterPro" id="IPR049326">
    <property type="entry name" value="Rhodopsin_dom_fungi"/>
</dbReference>
<evidence type="ECO:0000256" key="6">
    <source>
        <dbReference type="SAM" id="MobiDB-lite"/>
    </source>
</evidence>
<evidence type="ECO:0000256" key="7">
    <source>
        <dbReference type="SAM" id="Phobius"/>
    </source>
</evidence>
<evidence type="ECO:0000256" key="4">
    <source>
        <dbReference type="ARBA" id="ARBA00023136"/>
    </source>
</evidence>
<accession>A0ABR2J7H7</accession>
<feature type="compositionally biased region" description="Basic and acidic residues" evidence="6">
    <location>
        <begin position="378"/>
        <end position="388"/>
    </location>
</feature>
<evidence type="ECO:0000256" key="5">
    <source>
        <dbReference type="ARBA" id="ARBA00038359"/>
    </source>
</evidence>
<comment type="similarity">
    <text evidence="5">Belongs to the SAT4 family.</text>
</comment>
<feature type="region of interest" description="Disordered" evidence="6">
    <location>
        <begin position="286"/>
        <end position="323"/>
    </location>
</feature>
<sequence length="388" mass="42690">MTDQPFNMDTNLPPLSHDSNGTWMVWSSWALTGLSSAFLVLRCYCRFSHNKFLWWDDYILILSWMLLLGSAILVTYNVGQGFGEHIYNVNSEKLPMVGLLAQVDLVFEILGAAWSKTSWAITLLRLSRGILHHAVLFIIITINLLMGISILFNFIQCIPSRKLWEPMLEGACWPSHIVPIYSTVSGAYSGAMDIALALLPWFLIMKVQMRLTERIGVAVAMSCGVFAGATAFVKSTYVINLGSKDPIYDTAPLVVWGHAEIAVTIIAASIPVLRVLIKDVSQSISRSRQRTNSQAKSASYNKSVATNRGTSLPQLPNPLLKGTTDLSSVTTTTCCASPVDHRHNHSVNGSDKADEAAYPDAFSESTSQRARGMSQDDSSEREMLPMGP</sequence>
<evidence type="ECO:0000256" key="2">
    <source>
        <dbReference type="ARBA" id="ARBA00022692"/>
    </source>
</evidence>
<dbReference type="EMBL" id="JAPCWZ010000003">
    <property type="protein sequence ID" value="KAK8873615.1"/>
    <property type="molecule type" value="Genomic_DNA"/>
</dbReference>
<evidence type="ECO:0000313" key="10">
    <source>
        <dbReference type="Proteomes" id="UP001390339"/>
    </source>
</evidence>
<feature type="transmembrane region" description="Helical" evidence="7">
    <location>
        <begin position="176"/>
        <end position="203"/>
    </location>
</feature>
<reference evidence="9 10" key="1">
    <citation type="journal article" date="2024" name="IMA Fungus">
        <title>Apiospora arundinis, a panoply of carbohydrate-active enzymes and secondary metabolites.</title>
        <authorList>
            <person name="Sorensen T."/>
            <person name="Petersen C."/>
            <person name="Muurmann A.T."/>
            <person name="Christiansen J.V."/>
            <person name="Brundto M.L."/>
            <person name="Overgaard C.K."/>
            <person name="Boysen A.T."/>
            <person name="Wollenberg R.D."/>
            <person name="Larsen T.O."/>
            <person name="Sorensen J.L."/>
            <person name="Nielsen K.L."/>
            <person name="Sondergaard T.E."/>
        </authorList>
    </citation>
    <scope>NUCLEOTIDE SEQUENCE [LARGE SCALE GENOMIC DNA]</scope>
    <source>
        <strain evidence="9 10">AAU 773</strain>
    </source>
</reference>
<feature type="transmembrane region" description="Helical" evidence="7">
    <location>
        <begin position="215"/>
        <end position="233"/>
    </location>
</feature>
<feature type="transmembrane region" description="Helical" evidence="7">
    <location>
        <begin position="253"/>
        <end position="277"/>
    </location>
</feature>
<dbReference type="InterPro" id="IPR052337">
    <property type="entry name" value="SAT4-like"/>
</dbReference>
<dbReference type="Proteomes" id="UP001390339">
    <property type="component" value="Unassembled WGS sequence"/>
</dbReference>
<feature type="transmembrane region" description="Helical" evidence="7">
    <location>
        <begin position="134"/>
        <end position="156"/>
    </location>
</feature>
<keyword evidence="3 7" id="KW-1133">Transmembrane helix</keyword>
<evidence type="ECO:0000256" key="1">
    <source>
        <dbReference type="ARBA" id="ARBA00004141"/>
    </source>
</evidence>
<gene>
    <name evidence="9" type="ORF">PGQ11_004129</name>
</gene>
<feature type="domain" description="Rhodopsin" evidence="8">
    <location>
        <begin position="41"/>
        <end position="278"/>
    </location>
</feature>
<evidence type="ECO:0000256" key="3">
    <source>
        <dbReference type="ARBA" id="ARBA00022989"/>
    </source>
</evidence>
<keyword evidence="2 7" id="KW-0812">Transmembrane</keyword>
<protein>
    <recommendedName>
        <fullName evidence="8">Rhodopsin domain-containing protein</fullName>
    </recommendedName>
</protein>
<name>A0ABR2J7H7_9PEZI</name>
<dbReference type="Pfam" id="PF20684">
    <property type="entry name" value="Fung_rhodopsin"/>
    <property type="match status" value="1"/>
</dbReference>
<keyword evidence="4 7" id="KW-0472">Membrane</keyword>
<feature type="transmembrane region" description="Helical" evidence="7">
    <location>
        <begin position="23"/>
        <end position="45"/>
    </location>
</feature>
<feature type="transmembrane region" description="Helical" evidence="7">
    <location>
        <begin position="57"/>
        <end position="76"/>
    </location>
</feature>
<evidence type="ECO:0000313" key="9">
    <source>
        <dbReference type="EMBL" id="KAK8873615.1"/>
    </source>
</evidence>
<feature type="region of interest" description="Disordered" evidence="6">
    <location>
        <begin position="335"/>
        <end position="388"/>
    </location>
</feature>
<organism evidence="9 10">
    <name type="scientific">Apiospora arundinis</name>
    <dbReference type="NCBI Taxonomy" id="335852"/>
    <lineage>
        <taxon>Eukaryota</taxon>
        <taxon>Fungi</taxon>
        <taxon>Dikarya</taxon>
        <taxon>Ascomycota</taxon>
        <taxon>Pezizomycotina</taxon>
        <taxon>Sordariomycetes</taxon>
        <taxon>Xylariomycetidae</taxon>
        <taxon>Amphisphaeriales</taxon>
        <taxon>Apiosporaceae</taxon>
        <taxon>Apiospora</taxon>
    </lineage>
</organism>
<dbReference type="PANTHER" id="PTHR33048">
    <property type="entry name" value="PTH11-LIKE INTEGRAL MEMBRANE PROTEIN (AFU_ORTHOLOGUE AFUA_5G11245)"/>
    <property type="match status" value="1"/>
</dbReference>
<evidence type="ECO:0000259" key="8">
    <source>
        <dbReference type="Pfam" id="PF20684"/>
    </source>
</evidence>
<proteinExistence type="inferred from homology"/>
<feature type="transmembrane region" description="Helical" evidence="7">
    <location>
        <begin position="96"/>
        <end position="114"/>
    </location>
</feature>
<comment type="subcellular location">
    <subcellularLocation>
        <location evidence="1">Membrane</location>
        <topology evidence="1">Multi-pass membrane protein</topology>
    </subcellularLocation>
</comment>
<feature type="compositionally biased region" description="Polar residues" evidence="6">
    <location>
        <begin position="286"/>
        <end position="314"/>
    </location>
</feature>
<keyword evidence="10" id="KW-1185">Reference proteome</keyword>